<dbReference type="InterPro" id="IPR036869">
    <property type="entry name" value="J_dom_sf"/>
</dbReference>
<sequence length="105" mass="11771">MMRLLVIAVVLALACRMLLGKWPWDYLQTRSDGRQRLGRARRLLGVGRKASRSEIREAHRRMAAILHPDRGGSTAKLAEVNAARDLLLARLPADNISHEPPESPQ</sequence>
<dbReference type="EMBL" id="JAVAIL010000005">
    <property type="protein sequence ID" value="MDP4540641.1"/>
    <property type="molecule type" value="Genomic_DNA"/>
</dbReference>
<evidence type="ECO:0000313" key="3">
    <source>
        <dbReference type="Proteomes" id="UP001235664"/>
    </source>
</evidence>
<dbReference type="PROSITE" id="PS51257">
    <property type="entry name" value="PROKAR_LIPOPROTEIN"/>
    <property type="match status" value="1"/>
</dbReference>
<dbReference type="Gene3D" id="1.10.287.110">
    <property type="entry name" value="DnaJ domain"/>
    <property type="match status" value="1"/>
</dbReference>
<dbReference type="SMART" id="SM00271">
    <property type="entry name" value="DnaJ"/>
    <property type="match status" value="1"/>
</dbReference>
<comment type="caution">
    <text evidence="2">The sequence shown here is derived from an EMBL/GenBank/DDBJ whole genome shotgun (WGS) entry which is preliminary data.</text>
</comment>
<dbReference type="SUPFAM" id="SSF46565">
    <property type="entry name" value="Chaperone J-domain"/>
    <property type="match status" value="1"/>
</dbReference>
<protein>
    <submittedName>
        <fullName evidence="2">J domain-containing protein</fullName>
    </submittedName>
</protein>
<evidence type="ECO:0000259" key="1">
    <source>
        <dbReference type="PROSITE" id="PS50076"/>
    </source>
</evidence>
<proteinExistence type="predicted"/>
<name>A0ABT9HBL1_9SPHN</name>
<dbReference type="InterPro" id="IPR001623">
    <property type="entry name" value="DnaJ_domain"/>
</dbReference>
<dbReference type="Proteomes" id="UP001235664">
    <property type="component" value="Unassembled WGS sequence"/>
</dbReference>
<dbReference type="CDD" id="cd06257">
    <property type="entry name" value="DnaJ"/>
    <property type="match status" value="1"/>
</dbReference>
<reference evidence="2 3" key="1">
    <citation type="submission" date="2023-08" db="EMBL/GenBank/DDBJ databases">
        <title>genomic of DY56.</title>
        <authorList>
            <person name="Wang Y."/>
        </authorList>
    </citation>
    <scope>NUCLEOTIDE SEQUENCE [LARGE SCALE GENOMIC DNA]</scope>
    <source>
        <strain evidence="2 3">DY56-A-20</strain>
    </source>
</reference>
<keyword evidence="3" id="KW-1185">Reference proteome</keyword>
<dbReference type="PROSITE" id="PS50076">
    <property type="entry name" value="DNAJ_2"/>
    <property type="match status" value="1"/>
</dbReference>
<evidence type="ECO:0000313" key="2">
    <source>
        <dbReference type="EMBL" id="MDP4540641.1"/>
    </source>
</evidence>
<dbReference type="Pfam" id="PF00226">
    <property type="entry name" value="DnaJ"/>
    <property type="match status" value="1"/>
</dbReference>
<gene>
    <name evidence="2" type="ORF">Q9K01_13500</name>
</gene>
<accession>A0ABT9HBL1</accession>
<organism evidence="2 3">
    <name type="scientific">Qipengyuania benthica</name>
    <dbReference type="NCBI Taxonomy" id="3067651"/>
    <lineage>
        <taxon>Bacteria</taxon>
        <taxon>Pseudomonadati</taxon>
        <taxon>Pseudomonadota</taxon>
        <taxon>Alphaproteobacteria</taxon>
        <taxon>Sphingomonadales</taxon>
        <taxon>Erythrobacteraceae</taxon>
        <taxon>Qipengyuania</taxon>
    </lineage>
</organism>
<dbReference type="RefSeq" id="WP_305930645.1">
    <property type="nucleotide sequence ID" value="NZ_JAVAIL010000005.1"/>
</dbReference>
<feature type="domain" description="J" evidence="1">
    <location>
        <begin position="39"/>
        <end position="92"/>
    </location>
</feature>